<organism evidence="1 2">
    <name type="scientific">Thalictrum thalictroides</name>
    <name type="common">Rue-anemone</name>
    <name type="synonym">Anemone thalictroides</name>
    <dbReference type="NCBI Taxonomy" id="46969"/>
    <lineage>
        <taxon>Eukaryota</taxon>
        <taxon>Viridiplantae</taxon>
        <taxon>Streptophyta</taxon>
        <taxon>Embryophyta</taxon>
        <taxon>Tracheophyta</taxon>
        <taxon>Spermatophyta</taxon>
        <taxon>Magnoliopsida</taxon>
        <taxon>Ranunculales</taxon>
        <taxon>Ranunculaceae</taxon>
        <taxon>Thalictroideae</taxon>
        <taxon>Thalictrum</taxon>
    </lineage>
</organism>
<evidence type="ECO:0000313" key="2">
    <source>
        <dbReference type="Proteomes" id="UP000554482"/>
    </source>
</evidence>
<comment type="caution">
    <text evidence="1">The sequence shown here is derived from an EMBL/GenBank/DDBJ whole genome shotgun (WGS) entry which is preliminary data.</text>
</comment>
<keyword evidence="2" id="KW-1185">Reference proteome</keyword>
<accession>A0A7J6VEG7</accession>
<name>A0A7J6VEG7_THATH</name>
<reference evidence="1 2" key="1">
    <citation type="submission" date="2020-06" db="EMBL/GenBank/DDBJ databases">
        <title>Transcriptomic and genomic resources for Thalictrum thalictroides and T. hernandezii: Facilitating candidate gene discovery in an emerging model plant lineage.</title>
        <authorList>
            <person name="Arias T."/>
            <person name="Riano-Pachon D.M."/>
            <person name="Di Stilio V.S."/>
        </authorList>
    </citation>
    <scope>NUCLEOTIDE SEQUENCE [LARGE SCALE GENOMIC DNA]</scope>
    <source>
        <strain evidence="2">cv. WT478/WT964</strain>
        <tissue evidence="1">Leaves</tissue>
    </source>
</reference>
<gene>
    <name evidence="1" type="ORF">FRX31_026944</name>
</gene>
<dbReference type="Proteomes" id="UP000554482">
    <property type="component" value="Unassembled WGS sequence"/>
</dbReference>
<proteinExistence type="predicted"/>
<protein>
    <submittedName>
        <fullName evidence="1">Uncharacterized protein</fullName>
    </submittedName>
</protein>
<dbReference type="EMBL" id="JABWDY010033363">
    <property type="protein sequence ID" value="KAF5183469.1"/>
    <property type="molecule type" value="Genomic_DNA"/>
</dbReference>
<sequence>MGRTLGAPVQVDENTLERNMGYYASVQVDIDLSKTIPDKILVEVEDKNVEFWQESSGCKTTKILLQLQNCWSFGVGWRHLQHEQDKGGRGKEVVKETNNFRVVPSVTMESLSKSQKKKWKRKQNLLQGLGSLSEVFQKGDEASSNNGVEKNYVAALEVITESPIQAQGKDLNVAHHLCNEGVENSATVGNELATFLASQKGVKNVAPVSLINHFTNLEEDVVSETQEIIVEGDLAARRCESQESQSSDS</sequence>
<evidence type="ECO:0000313" key="1">
    <source>
        <dbReference type="EMBL" id="KAF5183469.1"/>
    </source>
</evidence>
<dbReference type="AlphaFoldDB" id="A0A7J6VEG7"/>